<feature type="DNA-binding region" description="DM" evidence="5">
    <location>
        <begin position="79"/>
        <end position="128"/>
    </location>
</feature>
<reference evidence="8" key="1">
    <citation type="submission" date="2022-12" db="EMBL/GenBank/DDBJ databases">
        <title>Chromosome-level genome assembly of the bean flower thrips Megalurothrips usitatus.</title>
        <authorList>
            <person name="Ma L."/>
            <person name="Liu Q."/>
            <person name="Li H."/>
            <person name="Cai W."/>
        </authorList>
    </citation>
    <scope>NUCLEOTIDE SEQUENCE</scope>
    <source>
        <strain evidence="8">Cailab_2022a</strain>
    </source>
</reference>
<dbReference type="GO" id="GO:0005634">
    <property type="term" value="C:nucleus"/>
    <property type="evidence" value="ECO:0007669"/>
    <property type="project" value="UniProtKB-SubCell"/>
</dbReference>
<evidence type="ECO:0000313" key="9">
    <source>
        <dbReference type="Proteomes" id="UP001075354"/>
    </source>
</evidence>
<keyword evidence="9" id="KW-1185">Reference proteome</keyword>
<evidence type="ECO:0000313" key="8">
    <source>
        <dbReference type="EMBL" id="KAJ1532119.1"/>
    </source>
</evidence>
<accession>A0AAV7Y3B1</accession>
<feature type="region of interest" description="Disordered" evidence="6">
    <location>
        <begin position="291"/>
        <end position="450"/>
    </location>
</feature>
<dbReference type="SMART" id="SM00355">
    <property type="entry name" value="ZnF_C2H2"/>
    <property type="match status" value="3"/>
</dbReference>
<evidence type="ECO:0000256" key="6">
    <source>
        <dbReference type="SAM" id="MobiDB-lite"/>
    </source>
</evidence>
<evidence type="ECO:0000256" key="3">
    <source>
        <dbReference type="ARBA" id="ARBA00023125"/>
    </source>
</evidence>
<organism evidence="8 9">
    <name type="scientific">Megalurothrips usitatus</name>
    <name type="common">bean blossom thrips</name>
    <dbReference type="NCBI Taxonomy" id="439358"/>
    <lineage>
        <taxon>Eukaryota</taxon>
        <taxon>Metazoa</taxon>
        <taxon>Ecdysozoa</taxon>
        <taxon>Arthropoda</taxon>
        <taxon>Hexapoda</taxon>
        <taxon>Insecta</taxon>
        <taxon>Pterygota</taxon>
        <taxon>Neoptera</taxon>
        <taxon>Paraneoptera</taxon>
        <taxon>Thysanoptera</taxon>
        <taxon>Terebrantia</taxon>
        <taxon>Thripoidea</taxon>
        <taxon>Thripidae</taxon>
        <taxon>Megalurothrips</taxon>
    </lineage>
</organism>
<dbReference type="Gene3D" id="4.10.1040.10">
    <property type="entry name" value="DM DNA-binding domain"/>
    <property type="match status" value="1"/>
</dbReference>
<dbReference type="EMBL" id="JAPTSV010000001">
    <property type="protein sequence ID" value="KAJ1532119.1"/>
    <property type="molecule type" value="Genomic_DNA"/>
</dbReference>
<dbReference type="Proteomes" id="UP001075354">
    <property type="component" value="Chromosome 1"/>
</dbReference>
<sequence>MNRGAYRGNPCKWCLQHGFTIEYSFQHRRECRYFKCKCPWCASVWSAEPRKPNQPTAAHRPPAVKRNPTEKSEPQSVYCVRCKNHGLQIYAIGRHSDYCKFRDCKCSPCVEANCRPATGHASATVNKSQVTQVPRNCPFCAHHQKVVPFKKPHSENCKLRNKCKCALCAAEHKKLKGDDVRPKAPVTNPKAPVTNPKVVEERQVEEARPSEVDEGRKRKRSTSPPPVPRKQLKSKEPDVYNDCWYCVNHGWNFPFKDHHYGVCMYKRCVCDLCAAARKEHKESARAERLVGGDIDSGTSQAVGTVDSTDRALQTGGPSETANVVARTSDLQETSGSSARAPGNEGAEVKDRRSTESETSASVEKSKTTPLEENPQTAVSTEHSGFAETTERETSSAVAEGREAPLPEDGPLTAVPTEPPGIAKTTECETSAAVAEERETSEDEPPTAVSRELSELAETAENVPENGLLVVVLPDAEDRRSNSDDREVISGESFIVVDELNEASSPLQEGTDISTDGTVKEDCERTGTLCSGSQSETCGVAVGKGTAFEDGPQTAVSAEIDEVSETTENLAEGLTVVSTSAEDTQTDDTEFIAGESYIVVDDLNRVDSSLEKGLGLDTNVNIKAEFEDVETPCSSALTTEVLDGECFIVLDEISDNTKMVCSPATSSLGDEPSVLSATTPSDTESTSCENGTNANCQVLPEDRTDEIGLIHELVADILLQVCGGNDPANTLCTATRPCPESSLTLSTDTESSNSKVLLSDDVHEAPCVSSDVSCDKWTDSQAVHSSATLRSRKNSLDGKKPCAVVAPKPRGSVRSVEPEGDEGCLESEGAGGTKSLPEPDESSCASTVVSSDFTTLMAELANLEQNYQRAVPYSRTSSTEGYSISPVMDREQLLPGKSVLVHPKNLEIPSGRSIASEILPSRERRSFAVENLLCDVCGKVFDSYELFHLHSHWHQDGNSEASRAKARWNLAFKSNTSSVSGSKASVIQGSILCSREAEGEISKPAAGVLNKKTEVSCFNEKQLAVGCICYVCGVAFPTVHQCRLHAYIKHDGIDIESTDQRFHCRTCSFEDSNEIMVDEHESAHLGLVPLDRVLFLFSSLKNVIGNYQATQP</sequence>
<feature type="compositionally biased region" description="Basic and acidic residues" evidence="6">
    <location>
        <begin position="198"/>
        <end position="216"/>
    </location>
</feature>
<feature type="region of interest" description="Disordered" evidence="6">
    <location>
        <begin position="49"/>
        <end position="70"/>
    </location>
</feature>
<feature type="compositionally biased region" description="Polar residues" evidence="6">
    <location>
        <begin position="674"/>
        <end position="692"/>
    </location>
</feature>
<dbReference type="GO" id="GO:0043565">
    <property type="term" value="F:sequence-specific DNA binding"/>
    <property type="evidence" value="ECO:0007669"/>
    <property type="project" value="InterPro"/>
</dbReference>
<dbReference type="PROSITE" id="PS00028">
    <property type="entry name" value="ZINC_FINGER_C2H2_1"/>
    <property type="match status" value="1"/>
</dbReference>
<dbReference type="GO" id="GO:0046872">
    <property type="term" value="F:metal ion binding"/>
    <property type="evidence" value="ECO:0007669"/>
    <property type="project" value="UniProtKB-KW"/>
</dbReference>
<dbReference type="PROSITE" id="PS50809">
    <property type="entry name" value="DM_2"/>
    <property type="match status" value="1"/>
</dbReference>
<keyword evidence="4 5" id="KW-0539">Nucleus</keyword>
<feature type="compositionally biased region" description="Polar residues" evidence="6">
    <location>
        <begin position="356"/>
        <end position="382"/>
    </location>
</feature>
<feature type="region of interest" description="Disordered" evidence="6">
    <location>
        <begin position="663"/>
        <end position="692"/>
    </location>
</feature>
<dbReference type="Pfam" id="PF00751">
    <property type="entry name" value="DM"/>
    <property type="match status" value="1"/>
</dbReference>
<evidence type="ECO:0000259" key="7">
    <source>
        <dbReference type="PROSITE" id="PS50809"/>
    </source>
</evidence>
<feature type="domain" description="DM" evidence="7">
    <location>
        <begin position="79"/>
        <end position="128"/>
    </location>
</feature>
<evidence type="ECO:0000256" key="1">
    <source>
        <dbReference type="ARBA" id="ARBA00022723"/>
    </source>
</evidence>
<feature type="compositionally biased region" description="Polar residues" evidence="6">
    <location>
        <begin position="328"/>
        <end position="337"/>
    </location>
</feature>
<feature type="region of interest" description="Disordered" evidence="6">
    <location>
        <begin position="179"/>
        <end position="233"/>
    </location>
</feature>
<evidence type="ECO:0000256" key="4">
    <source>
        <dbReference type="ARBA" id="ARBA00023242"/>
    </source>
</evidence>
<keyword evidence="1 5" id="KW-0479">Metal-binding</keyword>
<feature type="region of interest" description="Disordered" evidence="6">
    <location>
        <begin position="784"/>
        <end position="844"/>
    </location>
</feature>
<dbReference type="PROSITE" id="PS40000">
    <property type="entry name" value="DM_1"/>
    <property type="match status" value="1"/>
</dbReference>
<keyword evidence="3 5" id="KW-0238">DNA-binding</keyword>
<gene>
    <name evidence="8" type="ORF">ONE63_000745</name>
</gene>
<evidence type="ECO:0000256" key="2">
    <source>
        <dbReference type="ARBA" id="ARBA00022833"/>
    </source>
</evidence>
<protein>
    <recommendedName>
        <fullName evidence="7">DM domain-containing protein</fullName>
    </recommendedName>
</protein>
<evidence type="ECO:0000256" key="5">
    <source>
        <dbReference type="PROSITE-ProRule" id="PRU00070"/>
    </source>
</evidence>
<dbReference type="InterPro" id="IPR001275">
    <property type="entry name" value="DM_DNA-bd"/>
</dbReference>
<dbReference type="InterPro" id="IPR036407">
    <property type="entry name" value="DM_DNA-bd_sf"/>
</dbReference>
<dbReference type="GO" id="GO:0006355">
    <property type="term" value="P:regulation of DNA-templated transcription"/>
    <property type="evidence" value="ECO:0007669"/>
    <property type="project" value="InterPro"/>
</dbReference>
<proteinExistence type="predicted"/>
<feature type="compositionally biased region" description="Polar residues" evidence="6">
    <location>
        <begin position="296"/>
        <end position="306"/>
    </location>
</feature>
<keyword evidence="2 5" id="KW-0862">Zinc</keyword>
<dbReference type="InterPro" id="IPR013087">
    <property type="entry name" value="Znf_C2H2_type"/>
</dbReference>
<dbReference type="AlphaFoldDB" id="A0AAV7Y3B1"/>
<name>A0AAV7Y3B1_9NEOP</name>
<dbReference type="SUPFAM" id="SSF82927">
    <property type="entry name" value="Cysteine-rich DNA binding domain, (DM domain)"/>
    <property type="match status" value="3"/>
</dbReference>
<feature type="compositionally biased region" description="Basic and acidic residues" evidence="6">
    <location>
        <begin position="346"/>
        <end position="355"/>
    </location>
</feature>
<feature type="compositionally biased region" description="Basic and acidic residues" evidence="6">
    <location>
        <begin position="388"/>
        <end position="404"/>
    </location>
</feature>
<comment type="caution">
    <text evidence="8">The sequence shown here is derived from an EMBL/GenBank/DDBJ whole genome shotgun (WGS) entry which is preliminary data.</text>
</comment>
<comment type="subcellular location">
    <subcellularLocation>
        <location evidence="5">Nucleus</location>
    </subcellularLocation>
</comment>